<dbReference type="PANTHER" id="PTHR43684:SF1">
    <property type="entry name" value="ENOYL-COA DELTA ISOMERASE 2"/>
    <property type="match status" value="1"/>
</dbReference>
<reference evidence="4 5" key="1">
    <citation type="journal article" date="2013" name="Nat. Commun.">
        <title>Genome sequence and functional genomic analysis of the oil-degrading bacterium Oleispira antarctica.</title>
        <authorList>
            <person name="Kube M."/>
            <person name="Chernikova T.N."/>
            <person name="Al-Ramahi Y."/>
            <person name="Beloqui A."/>
            <person name="Lopez-Cortez N."/>
            <person name="Guazzaroni M.E."/>
            <person name="Heipieper H.J."/>
            <person name="Klages S."/>
            <person name="Kotsyurbenko O.R."/>
            <person name="Langer I."/>
            <person name="Nechitaylo T.Y."/>
            <person name="Lunsdorf H."/>
            <person name="Fernandez M."/>
            <person name="Juarez S."/>
            <person name="Ciordia S."/>
            <person name="Singer A."/>
            <person name="Kagan O."/>
            <person name="Egorova O."/>
            <person name="Petit P.A."/>
            <person name="Stogios P."/>
            <person name="Kim Y."/>
            <person name="Tchigvintsev A."/>
            <person name="Flick R."/>
            <person name="Denaro R."/>
            <person name="Genovese M."/>
            <person name="Albar J.P."/>
            <person name="Reva O.N."/>
            <person name="Martinez-Gomariz M."/>
            <person name="Tran H."/>
            <person name="Ferrer M."/>
            <person name="Savchenko A."/>
            <person name="Yakunin A.F."/>
            <person name="Yakimov M.M."/>
            <person name="Golyshina O.V."/>
            <person name="Reinhardt R."/>
            <person name="Golyshin P.N."/>
        </authorList>
    </citation>
    <scope>NUCLEOTIDE SEQUENCE [LARGE SCALE GENOMIC DNA]</scope>
</reference>
<evidence type="ECO:0000313" key="4">
    <source>
        <dbReference type="EMBL" id="CCK76746.1"/>
    </source>
</evidence>
<dbReference type="InterPro" id="IPR001753">
    <property type="entry name" value="Enoyl-CoA_hydra/iso"/>
</dbReference>
<dbReference type="InterPro" id="IPR051053">
    <property type="entry name" value="ECH/Chromodomain_protein"/>
</dbReference>
<dbReference type="STRING" id="698738.OLEAN_C25700"/>
<comment type="subcellular location">
    <subcellularLocation>
        <location evidence="1">Peroxisome</location>
    </subcellularLocation>
</comment>
<dbReference type="Pfam" id="PF00378">
    <property type="entry name" value="ECH_1"/>
    <property type="match status" value="1"/>
</dbReference>
<keyword evidence="4" id="KW-0456">Lyase</keyword>
<accession>R4YNR8</accession>
<dbReference type="KEGG" id="oai:OLEAN_C25700"/>
<evidence type="ECO:0000256" key="3">
    <source>
        <dbReference type="ARBA" id="ARBA00023235"/>
    </source>
</evidence>
<dbReference type="EC" id="4.2.1.17" evidence="4"/>
<dbReference type="PANTHER" id="PTHR43684">
    <property type="match status" value="1"/>
</dbReference>
<evidence type="ECO:0000256" key="2">
    <source>
        <dbReference type="ARBA" id="ARBA00023140"/>
    </source>
</evidence>
<dbReference type="Proteomes" id="UP000032749">
    <property type="component" value="Chromosome"/>
</dbReference>
<dbReference type="AlphaFoldDB" id="R4YNR8"/>
<dbReference type="SUPFAM" id="SSF52096">
    <property type="entry name" value="ClpP/crotonase"/>
    <property type="match status" value="1"/>
</dbReference>
<dbReference type="GO" id="GO:0004165">
    <property type="term" value="F:delta(3)-delta(2)-enoyl-CoA isomerase activity"/>
    <property type="evidence" value="ECO:0007669"/>
    <property type="project" value="UniProtKB-ARBA"/>
</dbReference>
<evidence type="ECO:0000313" key="5">
    <source>
        <dbReference type="Proteomes" id="UP000032749"/>
    </source>
</evidence>
<gene>
    <name evidence="4" type="ORF">OLEAN_C25700</name>
</gene>
<organism evidence="4 5">
    <name type="scientific">Oleispira antarctica RB-8</name>
    <dbReference type="NCBI Taxonomy" id="698738"/>
    <lineage>
        <taxon>Bacteria</taxon>
        <taxon>Pseudomonadati</taxon>
        <taxon>Pseudomonadota</taxon>
        <taxon>Gammaproteobacteria</taxon>
        <taxon>Oceanospirillales</taxon>
        <taxon>Oceanospirillaceae</taxon>
        <taxon>Oleispira</taxon>
    </lineage>
</organism>
<keyword evidence="3" id="KW-0413">Isomerase</keyword>
<keyword evidence="2" id="KW-0576">Peroxisome</keyword>
<dbReference type="CDD" id="cd06558">
    <property type="entry name" value="crotonase-like"/>
    <property type="match status" value="1"/>
</dbReference>
<dbReference type="InterPro" id="IPR029045">
    <property type="entry name" value="ClpP/crotonase-like_dom_sf"/>
</dbReference>
<proteinExistence type="predicted"/>
<dbReference type="GO" id="GO:0004300">
    <property type="term" value="F:enoyl-CoA hydratase activity"/>
    <property type="evidence" value="ECO:0007669"/>
    <property type="project" value="UniProtKB-EC"/>
</dbReference>
<name>R4YNR8_OLEAN</name>
<keyword evidence="5" id="KW-1185">Reference proteome</keyword>
<protein>
    <submittedName>
        <fullName evidence="4">Enoyl-CoA hydratase</fullName>
        <ecNumber evidence="4">4.2.1.17</ecNumber>
    </submittedName>
</protein>
<dbReference type="Gene3D" id="3.90.226.10">
    <property type="entry name" value="2-enoyl-CoA Hydratase, Chain A, domain 1"/>
    <property type="match status" value="1"/>
</dbReference>
<sequence>MYQDINLTIDNKIALIEINRPEVLNAIRVQTYQDLIAAFKEADASDDVNVIVLTGAGGKFTAGNDLSDLVAGDDIRQDVMDGVSGIFTTLSRVKKPIIAAVEKVAVGIGTTILLHCDMAFAGANTRFRLPFANLGVSPEGASSMLLTESVGPKIANELLLTGRFFDGSEAEKWNIINKATEDGQALEAAMSVAQDLVKQPLASLITTKQLLNVGNSEVIEEVVTDELEAFSLLLQSEDTQARINHLVNSSK</sequence>
<dbReference type="EMBL" id="FO203512">
    <property type="protein sequence ID" value="CCK76746.1"/>
    <property type="molecule type" value="Genomic_DNA"/>
</dbReference>
<dbReference type="HOGENOM" id="CLU_009834_7_2_6"/>
<evidence type="ECO:0000256" key="1">
    <source>
        <dbReference type="ARBA" id="ARBA00004275"/>
    </source>
</evidence>